<accession>A0A383B0M1</accession>
<proteinExistence type="predicted"/>
<gene>
    <name evidence="1" type="ORF">METZ01_LOCUS465812</name>
</gene>
<protein>
    <submittedName>
        <fullName evidence="1">Uncharacterized protein</fullName>
    </submittedName>
</protein>
<name>A0A383B0M1_9ZZZZ</name>
<dbReference type="AlphaFoldDB" id="A0A383B0M1"/>
<dbReference type="EMBL" id="UINC01196096">
    <property type="protein sequence ID" value="SVE12958.1"/>
    <property type="molecule type" value="Genomic_DNA"/>
</dbReference>
<organism evidence="1">
    <name type="scientific">marine metagenome</name>
    <dbReference type="NCBI Taxonomy" id="408172"/>
    <lineage>
        <taxon>unclassified sequences</taxon>
        <taxon>metagenomes</taxon>
        <taxon>ecological metagenomes</taxon>
    </lineage>
</organism>
<sequence>MDRLSFASGNACPNHPASLTTKLEVMIRGKTFEGF</sequence>
<reference evidence="1" key="1">
    <citation type="submission" date="2018-05" db="EMBL/GenBank/DDBJ databases">
        <authorList>
            <person name="Lanie J.A."/>
            <person name="Ng W.-L."/>
            <person name="Kazmierczak K.M."/>
            <person name="Andrzejewski T.M."/>
            <person name="Davidsen T.M."/>
            <person name="Wayne K.J."/>
            <person name="Tettelin H."/>
            <person name="Glass J.I."/>
            <person name="Rusch D."/>
            <person name="Podicherti R."/>
            <person name="Tsui H.-C.T."/>
            <person name="Winkler M.E."/>
        </authorList>
    </citation>
    <scope>NUCLEOTIDE SEQUENCE</scope>
</reference>
<evidence type="ECO:0000313" key="1">
    <source>
        <dbReference type="EMBL" id="SVE12958.1"/>
    </source>
</evidence>
<feature type="non-terminal residue" evidence="1">
    <location>
        <position position="35"/>
    </location>
</feature>